<dbReference type="RefSeq" id="WP_106192736.1">
    <property type="nucleotide sequence ID" value="NZ_PVTO01000009.1"/>
</dbReference>
<dbReference type="GO" id="GO:0052592">
    <property type="term" value="F:oxidoreductase activity, acting on CH or CH2 groups, with an iron-sulfur protein as acceptor"/>
    <property type="evidence" value="ECO:0007669"/>
    <property type="project" value="TreeGrafter"/>
</dbReference>
<protein>
    <submittedName>
        <fullName evidence="3">Coenzyme F420-reducing hydrogenase beta subunit</fullName>
    </submittedName>
</protein>
<dbReference type="InterPro" id="IPR007516">
    <property type="entry name" value="Co_F420_Hydgase/DH_bsu_N"/>
</dbReference>
<organism evidence="3 4">
    <name type="scientific">Alkalibacterium olivapovliticus</name>
    <dbReference type="NCBI Taxonomy" id="99907"/>
    <lineage>
        <taxon>Bacteria</taxon>
        <taxon>Bacillati</taxon>
        <taxon>Bacillota</taxon>
        <taxon>Bacilli</taxon>
        <taxon>Lactobacillales</taxon>
        <taxon>Carnobacteriaceae</taxon>
        <taxon>Alkalibacterium</taxon>
    </lineage>
</organism>
<dbReference type="AlphaFoldDB" id="A0A2T0W7M6"/>
<dbReference type="PANTHER" id="PTHR31332:SF0">
    <property type="entry name" value="7-HYDROXYMETHYL CHLOROPHYLL A REDUCTASE, CHLOROPLASTIC"/>
    <property type="match status" value="1"/>
</dbReference>
<dbReference type="PANTHER" id="PTHR31332">
    <property type="entry name" value="7-HYDROXYMETHYL CHLOROPHYLL A REDUCTASE, CHLOROPLASTIC"/>
    <property type="match status" value="1"/>
</dbReference>
<proteinExistence type="predicted"/>
<comment type="caution">
    <text evidence="3">The sequence shown here is derived from an EMBL/GenBank/DDBJ whole genome shotgun (WGS) entry which is preliminary data.</text>
</comment>
<reference evidence="3 4" key="1">
    <citation type="submission" date="2018-03" db="EMBL/GenBank/DDBJ databases">
        <title>Genomic Encyclopedia of Archaeal and Bacterial Type Strains, Phase II (KMG-II): from individual species to whole genera.</title>
        <authorList>
            <person name="Goeker M."/>
        </authorList>
    </citation>
    <scope>NUCLEOTIDE SEQUENCE [LARGE SCALE GENOMIC DNA]</scope>
    <source>
        <strain evidence="3 4">DSM 13175</strain>
    </source>
</reference>
<dbReference type="Pfam" id="PF04422">
    <property type="entry name" value="FrhB_FdhB_N"/>
    <property type="match status" value="1"/>
</dbReference>
<feature type="domain" description="Coenzyme F420 hydrogenase/dehydrogenase beta subunit N-terminal" evidence="1">
    <location>
        <begin position="99"/>
        <end position="177"/>
    </location>
</feature>
<evidence type="ECO:0000313" key="3">
    <source>
        <dbReference type="EMBL" id="PRY82692.1"/>
    </source>
</evidence>
<dbReference type="Pfam" id="PF04432">
    <property type="entry name" value="FrhB_FdhB_C"/>
    <property type="match status" value="1"/>
</dbReference>
<accession>A0A2T0W7M6</accession>
<name>A0A2T0W7M6_9LACT</name>
<evidence type="ECO:0000259" key="1">
    <source>
        <dbReference type="Pfam" id="PF04422"/>
    </source>
</evidence>
<dbReference type="EMBL" id="PVTO01000009">
    <property type="protein sequence ID" value="PRY82692.1"/>
    <property type="molecule type" value="Genomic_DNA"/>
</dbReference>
<evidence type="ECO:0000259" key="2">
    <source>
        <dbReference type="Pfam" id="PF04432"/>
    </source>
</evidence>
<feature type="domain" description="Coenzyme F420 hydrogenase/dehydrogenase beta subunit C-terminal" evidence="2">
    <location>
        <begin position="186"/>
        <end position="358"/>
    </location>
</feature>
<gene>
    <name evidence="3" type="ORF">CLV38_10921</name>
</gene>
<dbReference type="InterPro" id="IPR007525">
    <property type="entry name" value="FrhB_FdhB_C"/>
</dbReference>
<keyword evidence="4" id="KW-1185">Reference proteome</keyword>
<dbReference type="InterPro" id="IPR045220">
    <property type="entry name" value="FRHB/FDHB/HCAR-like"/>
</dbReference>
<dbReference type="OrthoDB" id="430408at2"/>
<sequence>MDDSLKFKETVLKYDYSYGTGISAYADDRISIQWNEYGEYKPVFMNEAGTETAGSDIPLSLIDPMMDESLNETEVGKELFGQLPDVKFHTRLGYYKDLYAGYVEEGNYRAQASSGGLGTWILKELFEKDLIDGVIHVKENNDPNNPALFHYDISRSIEEINQGAKTKYYPVEMSQVLQKIKETPGRYAIIGLPAYIFSVRLLARQDPVINERIKYAIGLICGHLKSARFADSIGWQLGFKPGDIKKIDFRKKLDHRPAHRYGVQVTGVINGETKTIIKPMKEIVGDNWGQGFFKVKASDYTDDVMNETADMTIGDAWLPEYTGESKGTNVLLVRHPEIAQIIKDGIADQKLRLDEIDSTKMIASQASHFRHTQDELGYRLWMRDKDSDWRPKKRIEASNKLPYIRKKIQDQREKLAKESHIHFKKAVDKDDLTYFTDQMAPLVKKYEQYYSYAYYMNQGIGTLAKKIARKIKS</sequence>
<evidence type="ECO:0000313" key="4">
    <source>
        <dbReference type="Proteomes" id="UP000238205"/>
    </source>
</evidence>
<dbReference type="Proteomes" id="UP000238205">
    <property type="component" value="Unassembled WGS sequence"/>
</dbReference>